<evidence type="ECO:0000313" key="3">
    <source>
        <dbReference type="Proteomes" id="UP000278807"/>
    </source>
</evidence>
<feature type="compositionally biased region" description="Polar residues" evidence="1">
    <location>
        <begin position="7"/>
        <end position="17"/>
    </location>
</feature>
<protein>
    <submittedName>
        <fullName evidence="4">AGC-kinase C-terminal domain-containing protein</fullName>
    </submittedName>
</protein>
<reference evidence="4" key="1">
    <citation type="submission" date="2017-02" db="UniProtKB">
        <authorList>
            <consortium name="WormBaseParasite"/>
        </authorList>
    </citation>
    <scope>IDENTIFICATION</scope>
</reference>
<evidence type="ECO:0000313" key="2">
    <source>
        <dbReference type="EMBL" id="VDN98356.1"/>
    </source>
</evidence>
<evidence type="ECO:0000256" key="1">
    <source>
        <dbReference type="SAM" id="MobiDB-lite"/>
    </source>
</evidence>
<keyword evidence="3" id="KW-1185">Reference proteome</keyword>
<dbReference type="EMBL" id="UZAE01001227">
    <property type="protein sequence ID" value="VDN98356.1"/>
    <property type="molecule type" value="Genomic_DNA"/>
</dbReference>
<evidence type="ECO:0000313" key="4">
    <source>
        <dbReference type="WBParaSite" id="HNAJ_0000249801-mRNA-1"/>
    </source>
</evidence>
<sequence>MTHDNVHLQNPVTNQPGFPTAPPASGCCSRCWQAIFNCSKSTPPPVQREMRDLDSQLEGIDPPVQYPPVGSGFPAQLDENLDDGYENSPSEAAEDVFIKGLSKNDS</sequence>
<feature type="region of interest" description="Disordered" evidence="1">
    <location>
        <begin position="41"/>
        <end position="106"/>
    </location>
</feature>
<reference evidence="2 3" key="2">
    <citation type="submission" date="2018-11" db="EMBL/GenBank/DDBJ databases">
        <authorList>
            <consortium name="Pathogen Informatics"/>
        </authorList>
    </citation>
    <scope>NUCLEOTIDE SEQUENCE [LARGE SCALE GENOMIC DNA]</scope>
</reference>
<dbReference type="AlphaFoldDB" id="A0A0R3T610"/>
<accession>A0A0R3T610</accession>
<feature type="region of interest" description="Disordered" evidence="1">
    <location>
        <begin position="1"/>
        <end position="24"/>
    </location>
</feature>
<organism evidence="4">
    <name type="scientific">Rodentolepis nana</name>
    <name type="common">Dwarf tapeworm</name>
    <name type="synonym">Hymenolepis nana</name>
    <dbReference type="NCBI Taxonomy" id="102285"/>
    <lineage>
        <taxon>Eukaryota</taxon>
        <taxon>Metazoa</taxon>
        <taxon>Spiralia</taxon>
        <taxon>Lophotrochozoa</taxon>
        <taxon>Platyhelminthes</taxon>
        <taxon>Cestoda</taxon>
        <taxon>Eucestoda</taxon>
        <taxon>Cyclophyllidea</taxon>
        <taxon>Hymenolepididae</taxon>
        <taxon>Rodentolepis</taxon>
    </lineage>
</organism>
<dbReference type="WBParaSite" id="HNAJ_0000249801-mRNA-1">
    <property type="protein sequence ID" value="HNAJ_0000249801-mRNA-1"/>
    <property type="gene ID" value="HNAJ_0000249801"/>
</dbReference>
<name>A0A0R3T610_RODNA</name>
<proteinExistence type="predicted"/>
<gene>
    <name evidence="2" type="ORF">HNAJ_LOCUS2497</name>
</gene>
<dbReference type="Proteomes" id="UP000278807">
    <property type="component" value="Unassembled WGS sequence"/>
</dbReference>